<reference evidence="1 2" key="1">
    <citation type="journal article" date="2018" name="Science">
        <title>The opium poppy genome and morphinan production.</title>
        <authorList>
            <person name="Guo L."/>
            <person name="Winzer T."/>
            <person name="Yang X."/>
            <person name="Li Y."/>
            <person name="Ning Z."/>
            <person name="He Z."/>
            <person name="Teodor R."/>
            <person name="Lu Y."/>
            <person name="Bowser T.A."/>
            <person name="Graham I.A."/>
            <person name="Ye K."/>
        </authorList>
    </citation>
    <scope>NUCLEOTIDE SEQUENCE [LARGE SCALE GENOMIC DNA]</scope>
    <source>
        <strain evidence="2">cv. HN1</strain>
        <tissue evidence="1">Leaves</tissue>
    </source>
</reference>
<evidence type="ECO:0000313" key="2">
    <source>
        <dbReference type="Proteomes" id="UP000316621"/>
    </source>
</evidence>
<dbReference type="Gramene" id="RZC71541">
    <property type="protein sequence ID" value="RZC71541"/>
    <property type="gene ID" value="C5167_034686"/>
</dbReference>
<keyword evidence="2" id="KW-1185">Reference proteome</keyword>
<dbReference type="EMBL" id="CM010721">
    <property type="protein sequence ID" value="RZC71541.1"/>
    <property type="molecule type" value="Genomic_DNA"/>
</dbReference>
<protein>
    <submittedName>
        <fullName evidence="1">Uncharacterized protein</fullName>
    </submittedName>
</protein>
<evidence type="ECO:0000313" key="1">
    <source>
        <dbReference type="EMBL" id="RZC71541.1"/>
    </source>
</evidence>
<dbReference type="Proteomes" id="UP000316621">
    <property type="component" value="Chromosome 7"/>
</dbReference>
<proteinExistence type="predicted"/>
<sequence length="65" mass="7391">MEGRIEFAKMLGEITNRTLIYRVAFHTEGNNSRRERIPVMKDTYEIIDSAYGSATKPIRAADSKA</sequence>
<name>A0A4Y7KHA3_PAPSO</name>
<gene>
    <name evidence="1" type="ORF">C5167_034686</name>
</gene>
<accession>A0A4Y7KHA3</accession>
<organism evidence="1 2">
    <name type="scientific">Papaver somniferum</name>
    <name type="common">Opium poppy</name>
    <dbReference type="NCBI Taxonomy" id="3469"/>
    <lineage>
        <taxon>Eukaryota</taxon>
        <taxon>Viridiplantae</taxon>
        <taxon>Streptophyta</taxon>
        <taxon>Embryophyta</taxon>
        <taxon>Tracheophyta</taxon>
        <taxon>Spermatophyta</taxon>
        <taxon>Magnoliopsida</taxon>
        <taxon>Ranunculales</taxon>
        <taxon>Papaveraceae</taxon>
        <taxon>Papaveroideae</taxon>
        <taxon>Papaver</taxon>
    </lineage>
</organism>
<dbReference type="AlphaFoldDB" id="A0A4Y7KHA3"/>